<dbReference type="EMBL" id="CM047746">
    <property type="protein sequence ID" value="KAJ0021759.1"/>
    <property type="molecule type" value="Genomic_DNA"/>
</dbReference>
<reference evidence="2" key="1">
    <citation type="journal article" date="2023" name="G3 (Bethesda)">
        <title>Genome assembly and association tests identify interacting loci associated with vigor, precocity, and sex in interspecific pistachio rootstocks.</title>
        <authorList>
            <person name="Palmer W."/>
            <person name="Jacygrad E."/>
            <person name="Sagayaradj S."/>
            <person name="Cavanaugh K."/>
            <person name="Han R."/>
            <person name="Bertier L."/>
            <person name="Beede B."/>
            <person name="Kafkas S."/>
            <person name="Golino D."/>
            <person name="Preece J."/>
            <person name="Michelmore R."/>
        </authorList>
    </citation>
    <scope>NUCLEOTIDE SEQUENCE [LARGE SCALE GENOMIC DNA]</scope>
</reference>
<protein>
    <submittedName>
        <fullName evidence="1">Uncharacterized protein</fullName>
    </submittedName>
</protein>
<comment type="caution">
    <text evidence="1">The sequence shown here is derived from an EMBL/GenBank/DDBJ whole genome shotgun (WGS) entry which is preliminary data.</text>
</comment>
<gene>
    <name evidence="1" type="ORF">Pint_31455</name>
</gene>
<evidence type="ECO:0000313" key="1">
    <source>
        <dbReference type="EMBL" id="KAJ0021759.1"/>
    </source>
</evidence>
<sequence>MDLLHILDLHHNLSLLALSILETFLHTTLLDMAVGLDLVTLEINSYTILLLVLTCQMMFH</sequence>
<proteinExistence type="predicted"/>
<dbReference type="Proteomes" id="UP001163603">
    <property type="component" value="Chromosome 11"/>
</dbReference>
<keyword evidence="2" id="KW-1185">Reference proteome</keyword>
<name>A0ACC0XR34_9ROSI</name>
<accession>A0ACC0XR34</accession>
<evidence type="ECO:0000313" key="2">
    <source>
        <dbReference type="Proteomes" id="UP001163603"/>
    </source>
</evidence>
<organism evidence="1 2">
    <name type="scientific">Pistacia integerrima</name>
    <dbReference type="NCBI Taxonomy" id="434235"/>
    <lineage>
        <taxon>Eukaryota</taxon>
        <taxon>Viridiplantae</taxon>
        <taxon>Streptophyta</taxon>
        <taxon>Embryophyta</taxon>
        <taxon>Tracheophyta</taxon>
        <taxon>Spermatophyta</taxon>
        <taxon>Magnoliopsida</taxon>
        <taxon>eudicotyledons</taxon>
        <taxon>Gunneridae</taxon>
        <taxon>Pentapetalae</taxon>
        <taxon>rosids</taxon>
        <taxon>malvids</taxon>
        <taxon>Sapindales</taxon>
        <taxon>Anacardiaceae</taxon>
        <taxon>Pistacia</taxon>
    </lineage>
</organism>